<dbReference type="GO" id="GO:0042597">
    <property type="term" value="C:periplasmic space"/>
    <property type="evidence" value="ECO:0007669"/>
    <property type="project" value="UniProtKB-SubCell"/>
</dbReference>
<evidence type="ECO:0000256" key="3">
    <source>
        <dbReference type="ARBA" id="ARBA00022729"/>
    </source>
</evidence>
<dbReference type="AlphaFoldDB" id="A0A1G6VD46"/>
<proteinExistence type="inferred from homology"/>
<dbReference type="Pfam" id="PF09084">
    <property type="entry name" value="NMT1"/>
    <property type="match status" value="1"/>
</dbReference>
<evidence type="ECO:0000256" key="2">
    <source>
        <dbReference type="ARBA" id="ARBA00010742"/>
    </source>
</evidence>
<evidence type="ECO:0000256" key="4">
    <source>
        <dbReference type="SAM" id="SignalP"/>
    </source>
</evidence>
<dbReference type="InterPro" id="IPR015168">
    <property type="entry name" value="SsuA/THI5"/>
</dbReference>
<comment type="subcellular location">
    <subcellularLocation>
        <location evidence="1">Periplasm</location>
    </subcellularLocation>
</comment>
<dbReference type="OrthoDB" id="2054296at2"/>
<dbReference type="PROSITE" id="PS51257">
    <property type="entry name" value="PROKAR_LIPOPROTEIN"/>
    <property type="match status" value="1"/>
</dbReference>
<feature type="domain" description="SsuA/THI5-like" evidence="5">
    <location>
        <begin position="134"/>
        <end position="250"/>
    </location>
</feature>
<dbReference type="SUPFAM" id="SSF53850">
    <property type="entry name" value="Periplasmic binding protein-like II"/>
    <property type="match status" value="1"/>
</dbReference>
<feature type="signal peptide" evidence="4">
    <location>
        <begin position="1"/>
        <end position="21"/>
    </location>
</feature>
<evidence type="ECO:0000256" key="1">
    <source>
        <dbReference type="ARBA" id="ARBA00004418"/>
    </source>
</evidence>
<dbReference type="EMBL" id="FNAF01000004">
    <property type="protein sequence ID" value="SDD51441.1"/>
    <property type="molecule type" value="Genomic_DNA"/>
</dbReference>
<evidence type="ECO:0000259" key="5">
    <source>
        <dbReference type="Pfam" id="PF09084"/>
    </source>
</evidence>
<gene>
    <name evidence="6" type="ORF">SAMN04489866_1042</name>
</gene>
<evidence type="ECO:0000313" key="6">
    <source>
        <dbReference type="EMBL" id="SDD51441.1"/>
    </source>
</evidence>
<dbReference type="RefSeq" id="WP_091791472.1">
    <property type="nucleotide sequence ID" value="NZ_FNAF01000004.1"/>
</dbReference>
<name>A0A1G6VD46_PEPNI</name>
<dbReference type="Proteomes" id="UP000198995">
    <property type="component" value="Unassembled WGS sequence"/>
</dbReference>
<accession>A0A1G6VD46</accession>
<evidence type="ECO:0000313" key="7">
    <source>
        <dbReference type="Proteomes" id="UP000198995"/>
    </source>
</evidence>
<dbReference type="Gene3D" id="3.40.190.10">
    <property type="entry name" value="Periplasmic binding protein-like II"/>
    <property type="match status" value="1"/>
</dbReference>
<dbReference type="STRING" id="2741.SAMN04489866_1042"/>
<keyword evidence="3 4" id="KW-0732">Signal</keyword>
<feature type="chain" id="PRO_5011568648" evidence="4">
    <location>
        <begin position="22"/>
        <end position="349"/>
    </location>
</feature>
<sequence>MKKLSLILICSLIISLTTACAEENLGISNNGRVSKAEPLAIHSLVQIDAWPEYQAKQDKFDEKNNFKLSPTYYSTGTDIYAQLQKADWQIASLGVSPAMMVLNTKKAELIGIASDESAANIIFARPNDPILTTTEPNGIRGAKELVQSKTFILTTASTSSVLLHHYLQQFNLSEKDISIQAMEPDEAIKAYKSGKGDYLILWSPYIYKAFDQGWQEVVNGKDLDLHIPMLYVANAKWAKENPDKLKAFLKMRDSYIQQLEATSEESTSSLKQFFKTELKVTLSDQQMSDLIKRHQLFTTDQQNKLISNGDLKEWMVDNANIYSTQGKFSKQALNNLSKSNFYITGDYLS</sequence>
<protein>
    <submittedName>
        <fullName evidence="6">NMT1/THI5 like</fullName>
    </submittedName>
</protein>
<keyword evidence="7" id="KW-1185">Reference proteome</keyword>
<dbReference type="PANTHER" id="PTHR30024">
    <property type="entry name" value="ALIPHATIC SULFONATES-BINDING PROTEIN-RELATED"/>
    <property type="match status" value="1"/>
</dbReference>
<organism evidence="6 7">
    <name type="scientific">Peptococcus niger</name>
    <dbReference type="NCBI Taxonomy" id="2741"/>
    <lineage>
        <taxon>Bacteria</taxon>
        <taxon>Bacillati</taxon>
        <taxon>Bacillota</taxon>
        <taxon>Clostridia</taxon>
        <taxon>Eubacteriales</taxon>
        <taxon>Peptococcaceae</taxon>
        <taxon>Peptococcus</taxon>
    </lineage>
</organism>
<reference evidence="6 7" key="1">
    <citation type="submission" date="2016-10" db="EMBL/GenBank/DDBJ databases">
        <authorList>
            <person name="de Groot N.N."/>
        </authorList>
    </citation>
    <scope>NUCLEOTIDE SEQUENCE [LARGE SCALE GENOMIC DNA]</scope>
    <source>
        <strain evidence="6 7">DSM 20475</strain>
    </source>
</reference>
<dbReference type="PANTHER" id="PTHR30024:SF47">
    <property type="entry name" value="TAURINE-BINDING PERIPLASMIC PROTEIN"/>
    <property type="match status" value="1"/>
</dbReference>
<comment type="similarity">
    <text evidence="2">Belongs to the bacterial solute-binding protein SsuA/TauA family.</text>
</comment>